<accession>A0A8I6SV88</accession>
<proteinExistence type="predicted"/>
<dbReference type="GeneID" id="106667225"/>
<name>A0A8I6SV88_CIMLE</name>
<dbReference type="RefSeq" id="XP_024085785.1">
    <property type="nucleotide sequence ID" value="XM_024230017.1"/>
</dbReference>
<keyword evidence="2" id="KW-1185">Reference proteome</keyword>
<protein>
    <submittedName>
        <fullName evidence="1">Uncharacterized protein</fullName>
    </submittedName>
</protein>
<dbReference type="RefSeq" id="XP_024085784.1">
    <property type="nucleotide sequence ID" value="XM_024230016.1"/>
</dbReference>
<dbReference type="AlphaFoldDB" id="A0A8I6SV88"/>
<evidence type="ECO:0000313" key="2">
    <source>
        <dbReference type="Proteomes" id="UP000494040"/>
    </source>
</evidence>
<evidence type="ECO:0000313" key="1">
    <source>
        <dbReference type="EnsemblMetazoa" id="XP_024085785.1"/>
    </source>
</evidence>
<sequence>MIAFVDCGLPCLSFLGFTFICRVVNTIELFFHVQYVLGWHPDLVCIHYSDGEQPSIKNPKSFKSDKIVVNKQQTEEYQSKFISRHLNVTLQELYSTFLNNFKSFINLFESNNKMTEEDFRFNGLDVSKILNATITSTTSNLLNNSNIWWIVSKKKCNENNRSYTDVRDLFLAAGIKAGNDIKNQFVFEPPGEFVKLSPDQRAERKMILFKASWKYFSKLDMTPLAENLTQLFTDLQNNSKTNCQNLDELADLLKNRYLIPSSRFILDEYNLRKPKVPITENNKVDVATDVPASVSAKVDVAADVPASVITKVDVAADVPASVTTKAEMAADVPVSVTTKAEMAADVPVSVTTKVEMAADVPVSVTTKVDVATDVPAFVATKVDVSTDVPIFVTTQTDVSTDVPLSATTVVDMATDVPLSATTKEKVDMAADVPLSGSAQVDTSTEIPATENTQRNMPNETTDYGISQVIAKVLSRLFCRHGECKVSMLPKTAVPNNIQIESVSSELPGGDKVSTETHEMENAQFAQNKDMETSIRTTISGSKLEDFEFTMLPLSVNTKGDGFAETPVMRSQVNVVSIETPATENSNVDDMSAGTTL</sequence>
<organism evidence="1 2">
    <name type="scientific">Cimex lectularius</name>
    <name type="common">Bed bug</name>
    <name type="synonym">Acanthia lectularia</name>
    <dbReference type="NCBI Taxonomy" id="79782"/>
    <lineage>
        <taxon>Eukaryota</taxon>
        <taxon>Metazoa</taxon>
        <taxon>Ecdysozoa</taxon>
        <taxon>Arthropoda</taxon>
        <taxon>Hexapoda</taxon>
        <taxon>Insecta</taxon>
        <taxon>Pterygota</taxon>
        <taxon>Neoptera</taxon>
        <taxon>Paraneoptera</taxon>
        <taxon>Hemiptera</taxon>
        <taxon>Heteroptera</taxon>
        <taxon>Panheteroptera</taxon>
        <taxon>Cimicomorpha</taxon>
        <taxon>Cimicidae</taxon>
        <taxon>Cimex</taxon>
    </lineage>
</organism>
<dbReference type="EnsemblMetazoa" id="XM_024230016.1">
    <property type="protein sequence ID" value="XP_024085784.1"/>
    <property type="gene ID" value="LOC106667225"/>
</dbReference>
<dbReference type="EnsemblMetazoa" id="XM_024230017.1">
    <property type="protein sequence ID" value="XP_024085785.1"/>
    <property type="gene ID" value="LOC106667225"/>
</dbReference>
<reference evidence="1" key="1">
    <citation type="submission" date="2022-01" db="UniProtKB">
        <authorList>
            <consortium name="EnsemblMetazoa"/>
        </authorList>
    </citation>
    <scope>IDENTIFICATION</scope>
</reference>
<dbReference type="Proteomes" id="UP000494040">
    <property type="component" value="Unassembled WGS sequence"/>
</dbReference>